<feature type="region of interest" description="Disordered" evidence="1">
    <location>
        <begin position="55"/>
        <end position="112"/>
    </location>
</feature>
<name>A0A9Q3L0S6_9BASI</name>
<proteinExistence type="predicted"/>
<comment type="caution">
    <text evidence="2">The sequence shown here is derived from an EMBL/GenBank/DDBJ whole genome shotgun (WGS) entry which is preliminary data.</text>
</comment>
<evidence type="ECO:0000256" key="1">
    <source>
        <dbReference type="SAM" id="MobiDB-lite"/>
    </source>
</evidence>
<protein>
    <submittedName>
        <fullName evidence="2">Uncharacterized protein</fullName>
    </submittedName>
</protein>
<keyword evidence="3" id="KW-1185">Reference proteome</keyword>
<feature type="compositionally biased region" description="Polar residues" evidence="1">
    <location>
        <begin position="66"/>
        <end position="81"/>
    </location>
</feature>
<feature type="compositionally biased region" description="Basic and acidic residues" evidence="1">
    <location>
        <begin position="83"/>
        <end position="92"/>
    </location>
</feature>
<evidence type="ECO:0000313" key="2">
    <source>
        <dbReference type="EMBL" id="MBW0590086.1"/>
    </source>
</evidence>
<gene>
    <name evidence="2" type="ORF">O181_129801</name>
</gene>
<organism evidence="2 3">
    <name type="scientific">Austropuccinia psidii MF-1</name>
    <dbReference type="NCBI Taxonomy" id="1389203"/>
    <lineage>
        <taxon>Eukaryota</taxon>
        <taxon>Fungi</taxon>
        <taxon>Dikarya</taxon>
        <taxon>Basidiomycota</taxon>
        <taxon>Pucciniomycotina</taxon>
        <taxon>Pucciniomycetes</taxon>
        <taxon>Pucciniales</taxon>
        <taxon>Sphaerophragmiaceae</taxon>
        <taxon>Austropuccinia</taxon>
    </lineage>
</organism>
<accession>A0A9Q3L0S6</accession>
<dbReference type="Proteomes" id="UP000765509">
    <property type="component" value="Unassembled WGS sequence"/>
</dbReference>
<dbReference type="AlphaFoldDB" id="A0A9Q3L0S6"/>
<reference evidence="2" key="1">
    <citation type="submission" date="2021-03" db="EMBL/GenBank/DDBJ databases">
        <title>Draft genome sequence of rust myrtle Austropuccinia psidii MF-1, a brazilian biotype.</title>
        <authorList>
            <person name="Quecine M.C."/>
            <person name="Pachon D.M.R."/>
            <person name="Bonatelli M.L."/>
            <person name="Correr F.H."/>
            <person name="Franceschini L.M."/>
            <person name="Leite T.F."/>
            <person name="Margarido G.R.A."/>
            <person name="Almeida C.A."/>
            <person name="Ferrarezi J.A."/>
            <person name="Labate C.A."/>
        </authorList>
    </citation>
    <scope>NUCLEOTIDE SEQUENCE</scope>
    <source>
        <strain evidence="2">MF-1</strain>
    </source>
</reference>
<sequence>MSSYLHIKSFLGQEKIIELLGGWSPFSCKDKVKKINKWLKIQSLLSIDQKKELEMTPALEKEGPVGSTSSRNFQRQAQGTSEEVERSQEPSRKGKRQSQLEKTLPTGVQDPQIGAFSSGQCLQYGQDSYGIHIQGAGKDKQDFSAQIIQEIQFLKLLLI</sequence>
<evidence type="ECO:0000313" key="3">
    <source>
        <dbReference type="Proteomes" id="UP000765509"/>
    </source>
</evidence>
<dbReference type="EMBL" id="AVOT02136897">
    <property type="protein sequence ID" value="MBW0590086.1"/>
    <property type="molecule type" value="Genomic_DNA"/>
</dbReference>